<evidence type="ECO:0000313" key="1">
    <source>
        <dbReference type="EMBL" id="NLR29770.1"/>
    </source>
</evidence>
<evidence type="ECO:0000313" key="2">
    <source>
        <dbReference type="Proteomes" id="UP000707477"/>
    </source>
</evidence>
<protein>
    <submittedName>
        <fullName evidence="1">Toxin-antitoxin system HicB family antitoxin</fullName>
    </submittedName>
</protein>
<sequence length="110" mass="12280">MMAKEKQKRFLLRMDESLFEKLSQAATADGRSINAYIVNILSKTATPGNWETRQLVGRTVPGNALDAKTGLVLVAGIYYRYLLEPREAPDANAEYTIIESNGNILTFKKV</sequence>
<accession>A0ABX1L424</accession>
<keyword evidence="2" id="KW-1185">Reference proteome</keyword>
<dbReference type="InterPro" id="IPR008651">
    <property type="entry name" value="Uncharacterised_HicB"/>
</dbReference>
<dbReference type="Proteomes" id="UP000707477">
    <property type="component" value="Unassembled WGS sequence"/>
</dbReference>
<organism evidence="1 2">
    <name type="scientific">Levilactobacillus tujiorum</name>
    <dbReference type="NCBI Taxonomy" id="2912243"/>
    <lineage>
        <taxon>Bacteria</taxon>
        <taxon>Bacillati</taxon>
        <taxon>Bacillota</taxon>
        <taxon>Bacilli</taxon>
        <taxon>Lactobacillales</taxon>
        <taxon>Lactobacillaceae</taxon>
        <taxon>Levilactobacillus</taxon>
    </lineage>
</organism>
<gene>
    <name evidence="1" type="ORF">HEQ44_06185</name>
</gene>
<dbReference type="Gene3D" id="1.10.1220.10">
    <property type="entry name" value="Met repressor-like"/>
    <property type="match status" value="1"/>
</dbReference>
<dbReference type="EMBL" id="JAAVSD010000013">
    <property type="protein sequence ID" value="NLR29770.1"/>
    <property type="molecule type" value="Genomic_DNA"/>
</dbReference>
<name>A0ABX1L424_9LACO</name>
<dbReference type="InterPro" id="IPR013321">
    <property type="entry name" value="Arc_rbn_hlx_hlx"/>
</dbReference>
<dbReference type="InterPro" id="IPR010985">
    <property type="entry name" value="Ribbon_hlx_hlx"/>
</dbReference>
<comment type="caution">
    <text evidence="1">The sequence shown here is derived from an EMBL/GenBank/DDBJ whole genome shotgun (WGS) entry which is preliminary data.</text>
</comment>
<proteinExistence type="predicted"/>
<dbReference type="Pfam" id="PF05534">
    <property type="entry name" value="HicB"/>
    <property type="match status" value="1"/>
</dbReference>
<dbReference type="SUPFAM" id="SSF47598">
    <property type="entry name" value="Ribbon-helix-helix"/>
    <property type="match status" value="1"/>
</dbReference>
<reference evidence="1 2" key="1">
    <citation type="submission" date="2020-03" db="EMBL/GenBank/DDBJ databases">
        <authorList>
            <person name="Zhang Z."/>
            <person name="Guo Z."/>
            <person name="Hou Q."/>
            <person name="Shen X."/>
        </authorList>
    </citation>
    <scope>NUCLEOTIDE SEQUENCE [LARGE SCALE GENOMIC DNA]</scope>
    <source>
        <strain evidence="1 2">HBUAS51329</strain>
    </source>
</reference>